<dbReference type="AlphaFoldDB" id="A0A7S4QC72"/>
<comment type="subcellular location">
    <subcellularLocation>
        <location evidence="1">Membrane</location>
        <topology evidence="1">Multi-pass membrane protein</topology>
    </subcellularLocation>
    <subcellularLocation>
        <location evidence="9">Mitochondrion inner membrane</location>
        <topology evidence="9">Multi-pass membrane protein</topology>
    </subcellularLocation>
</comment>
<feature type="region of interest" description="Disordered" evidence="11">
    <location>
        <begin position="338"/>
        <end position="376"/>
    </location>
</feature>
<protein>
    <recommendedName>
        <fullName evidence="9">Magnesium transporter</fullName>
    </recommendedName>
</protein>
<dbReference type="GO" id="GO:0015095">
    <property type="term" value="F:magnesium ion transmembrane transporter activity"/>
    <property type="evidence" value="ECO:0007669"/>
    <property type="project" value="TreeGrafter"/>
</dbReference>
<feature type="coiled-coil region" evidence="10">
    <location>
        <begin position="252"/>
        <end position="318"/>
    </location>
</feature>
<evidence type="ECO:0000256" key="1">
    <source>
        <dbReference type="ARBA" id="ARBA00004141"/>
    </source>
</evidence>
<evidence type="ECO:0000256" key="9">
    <source>
        <dbReference type="RuleBase" id="RU366042"/>
    </source>
</evidence>
<dbReference type="Gene3D" id="2.40.128.330">
    <property type="match status" value="1"/>
</dbReference>
<organism evidence="12">
    <name type="scientific">Ditylum brightwellii</name>
    <dbReference type="NCBI Taxonomy" id="49249"/>
    <lineage>
        <taxon>Eukaryota</taxon>
        <taxon>Sar</taxon>
        <taxon>Stramenopiles</taxon>
        <taxon>Ochrophyta</taxon>
        <taxon>Bacillariophyta</taxon>
        <taxon>Mediophyceae</taxon>
        <taxon>Lithodesmiophycidae</taxon>
        <taxon>Lithodesmiales</taxon>
        <taxon>Lithodesmiaceae</taxon>
        <taxon>Ditylum</taxon>
    </lineage>
</organism>
<evidence type="ECO:0000256" key="10">
    <source>
        <dbReference type="SAM" id="Coils"/>
    </source>
</evidence>
<sequence length="502" mass="56170">MSFSLNTAPQNQGPHLISTLIYVTKFNLCESLGCALRDLRVIDQYAQDVPTASSPYVGSSSGMGAAAFSASSSSNTLKGGDSTTVSSRYSGPAFLARKNCVIVRVGHVRAIVMRDQVLIFLPEVYKQQQDSESDIQQRQQQRFVTTQRLVEALVTYLNSIYHSTPHMSFGGGEYIGEHFIGSKHNDAHGETSKENDRNSNNGPSPPMHHPYAKVPPFELVVIEALLGHVCSHQSSKVSELIQNANDVLLGIMSNFNDSIQQQNNEKTNKQNNNERRRKDAFLEMQAKLGELLPLKNKVDELEARCSEIANAIEDVLQNDEDMAAMRLTELYRQSNYGSYDDKDNVVNSKDGNEEQNNTFEKKRNNSSGSDSDKPPSYLNTITENKADLHVEVELLFEDYLLQMDEMLHSLRSVQSSVRNTEEVVEIELDLIRNRIMRYEMLLELSGLVVGVAAAVTGAFGMNLVNHFEEHPHMFYNVCVTLLLFMGGMGYSILRKLSLDNIL</sequence>
<reference evidence="12" key="1">
    <citation type="submission" date="2021-01" db="EMBL/GenBank/DDBJ databases">
        <authorList>
            <person name="Corre E."/>
            <person name="Pelletier E."/>
            <person name="Niang G."/>
            <person name="Scheremetjew M."/>
            <person name="Finn R."/>
            <person name="Kale V."/>
            <person name="Holt S."/>
            <person name="Cochrane G."/>
            <person name="Meng A."/>
            <person name="Brown T."/>
            <person name="Cohen L."/>
        </authorList>
    </citation>
    <scope>NUCLEOTIDE SEQUENCE</scope>
    <source>
        <strain evidence="12">GSO104</strain>
    </source>
</reference>
<keyword evidence="5" id="KW-0809">Transit peptide</keyword>
<keyword evidence="6 9" id="KW-1133">Transmembrane helix</keyword>
<feature type="transmembrane region" description="Helical" evidence="9">
    <location>
        <begin position="441"/>
        <end position="461"/>
    </location>
</feature>
<feature type="region of interest" description="Disordered" evidence="11">
    <location>
        <begin position="180"/>
        <end position="211"/>
    </location>
</feature>
<evidence type="ECO:0000256" key="3">
    <source>
        <dbReference type="ARBA" id="ARBA00022692"/>
    </source>
</evidence>
<dbReference type="PANTHER" id="PTHR13890:SF0">
    <property type="entry name" value="MAGNESIUM TRANSPORTER MRS2 HOMOLOG, MITOCHONDRIAL"/>
    <property type="match status" value="1"/>
</dbReference>
<evidence type="ECO:0000313" key="12">
    <source>
        <dbReference type="EMBL" id="CAE4578242.1"/>
    </source>
</evidence>
<feature type="compositionally biased region" description="Polar residues" evidence="11">
    <location>
        <begin position="345"/>
        <end position="358"/>
    </location>
</feature>
<dbReference type="Pfam" id="PF22099">
    <property type="entry name" value="MRS2-like"/>
    <property type="match status" value="2"/>
</dbReference>
<dbReference type="InterPro" id="IPR039204">
    <property type="entry name" value="MRS2-like"/>
</dbReference>
<keyword evidence="10" id="KW-0175">Coiled coil</keyword>
<dbReference type="EMBL" id="HBNS01000309">
    <property type="protein sequence ID" value="CAE4578242.1"/>
    <property type="molecule type" value="Transcribed_RNA"/>
</dbReference>
<evidence type="ECO:0000256" key="11">
    <source>
        <dbReference type="SAM" id="MobiDB-lite"/>
    </source>
</evidence>
<evidence type="ECO:0000256" key="6">
    <source>
        <dbReference type="ARBA" id="ARBA00022989"/>
    </source>
</evidence>
<keyword evidence="7 9" id="KW-0406">Ion transport</keyword>
<dbReference type="Gene3D" id="1.20.58.340">
    <property type="entry name" value="Magnesium transport protein CorA, transmembrane region"/>
    <property type="match status" value="1"/>
</dbReference>
<evidence type="ECO:0000256" key="2">
    <source>
        <dbReference type="ARBA" id="ARBA00022448"/>
    </source>
</evidence>
<evidence type="ECO:0000256" key="4">
    <source>
        <dbReference type="ARBA" id="ARBA00022842"/>
    </source>
</evidence>
<evidence type="ECO:0000256" key="5">
    <source>
        <dbReference type="ARBA" id="ARBA00022946"/>
    </source>
</evidence>
<feature type="compositionally biased region" description="Basic and acidic residues" evidence="11">
    <location>
        <begin position="183"/>
        <end position="197"/>
    </location>
</feature>
<gene>
    <name evidence="12" type="ORF">DBRI00130_LOCUS258</name>
</gene>
<keyword evidence="4 9" id="KW-0460">Magnesium</keyword>
<keyword evidence="9" id="KW-0999">Mitochondrion inner membrane</keyword>
<keyword evidence="9" id="KW-0496">Mitochondrion</keyword>
<accession>A0A7S4QC72</accession>
<feature type="transmembrane region" description="Helical" evidence="9">
    <location>
        <begin position="473"/>
        <end position="493"/>
    </location>
</feature>
<comment type="similarity">
    <text evidence="9">Belongs to the CorA metal ion transporter (MIT) (TC 1.A.35) family.</text>
</comment>
<dbReference type="GO" id="GO:0005743">
    <property type="term" value="C:mitochondrial inner membrane"/>
    <property type="evidence" value="ECO:0007669"/>
    <property type="project" value="UniProtKB-SubCell"/>
</dbReference>
<name>A0A7S4QC72_9STRA</name>
<dbReference type="PANTHER" id="PTHR13890">
    <property type="entry name" value="RNA SPLICING PROTEIN MRS2, MITOCHONDRIAL"/>
    <property type="match status" value="1"/>
</dbReference>
<keyword evidence="3 9" id="KW-0812">Transmembrane</keyword>
<evidence type="ECO:0000256" key="7">
    <source>
        <dbReference type="ARBA" id="ARBA00023065"/>
    </source>
</evidence>
<dbReference type="CDD" id="cd12823">
    <property type="entry name" value="Mrs2_Mfm1p-like"/>
    <property type="match status" value="1"/>
</dbReference>
<evidence type="ECO:0000256" key="8">
    <source>
        <dbReference type="ARBA" id="ARBA00023136"/>
    </source>
</evidence>
<keyword evidence="2 9" id="KW-0813">Transport</keyword>
<proteinExistence type="inferred from homology"/>
<keyword evidence="8 9" id="KW-0472">Membrane</keyword>